<dbReference type="PANTHER" id="PTHR42852:SF6">
    <property type="entry name" value="THIOL:DISULFIDE INTERCHANGE PROTEIN DSBE"/>
    <property type="match status" value="1"/>
</dbReference>
<evidence type="ECO:0000313" key="8">
    <source>
        <dbReference type="Proteomes" id="UP000309061"/>
    </source>
</evidence>
<reference evidence="7 8" key="1">
    <citation type="submission" date="2019-11" db="EMBL/GenBank/DDBJ databases">
        <title>The genome sequence of Methylocystis heyeri.</title>
        <authorList>
            <person name="Oshkin I.Y."/>
            <person name="Miroshnikov K."/>
            <person name="Dedysh S.N."/>
        </authorList>
    </citation>
    <scope>NUCLEOTIDE SEQUENCE [LARGE SCALE GENOMIC DNA]</scope>
    <source>
        <strain evidence="7 8">H2</strain>
    </source>
</reference>
<keyword evidence="2" id="KW-0201">Cytochrome c-type biogenesis</keyword>
<feature type="domain" description="Thioredoxin" evidence="6">
    <location>
        <begin position="51"/>
        <end position="197"/>
    </location>
</feature>
<evidence type="ECO:0000259" key="6">
    <source>
        <dbReference type="PROSITE" id="PS51352"/>
    </source>
</evidence>
<evidence type="ECO:0000256" key="1">
    <source>
        <dbReference type="ARBA" id="ARBA00004196"/>
    </source>
</evidence>
<dbReference type="PROSITE" id="PS51352">
    <property type="entry name" value="THIOREDOXIN_2"/>
    <property type="match status" value="1"/>
</dbReference>
<name>A0A6B8KBR0_9HYPH</name>
<dbReference type="AlphaFoldDB" id="A0A6B8KBR0"/>
<keyword evidence="8" id="KW-1185">Reference proteome</keyword>
<dbReference type="InterPro" id="IPR013766">
    <property type="entry name" value="Thioredoxin_domain"/>
</dbReference>
<proteinExistence type="predicted"/>
<dbReference type="InterPro" id="IPR013740">
    <property type="entry name" value="Redoxin"/>
</dbReference>
<evidence type="ECO:0000256" key="2">
    <source>
        <dbReference type="ARBA" id="ARBA00022748"/>
    </source>
</evidence>
<dbReference type="Proteomes" id="UP000309061">
    <property type="component" value="Chromosome"/>
</dbReference>
<accession>A0A6B8KBR0</accession>
<dbReference type="EMBL" id="CP046052">
    <property type="protein sequence ID" value="QGM44992.1"/>
    <property type="molecule type" value="Genomic_DNA"/>
</dbReference>
<comment type="subcellular location">
    <subcellularLocation>
        <location evidence="1">Cell envelope</location>
    </subcellularLocation>
</comment>
<dbReference type="KEGG" id="mhey:H2LOC_004405"/>
<keyword evidence="5" id="KW-0472">Membrane</keyword>
<keyword evidence="4" id="KW-0676">Redox-active center</keyword>
<evidence type="ECO:0000256" key="3">
    <source>
        <dbReference type="ARBA" id="ARBA00023157"/>
    </source>
</evidence>
<keyword evidence="3" id="KW-1015">Disulfide bond</keyword>
<dbReference type="Gene3D" id="3.40.30.10">
    <property type="entry name" value="Glutaredoxin"/>
    <property type="match status" value="1"/>
</dbReference>
<dbReference type="OrthoDB" id="9799347at2"/>
<dbReference type="InterPro" id="IPR017937">
    <property type="entry name" value="Thioredoxin_CS"/>
</dbReference>
<dbReference type="RefSeq" id="WP_136495283.1">
    <property type="nucleotide sequence ID" value="NZ_CP046052.1"/>
</dbReference>
<evidence type="ECO:0000256" key="5">
    <source>
        <dbReference type="SAM" id="Phobius"/>
    </source>
</evidence>
<feature type="transmembrane region" description="Helical" evidence="5">
    <location>
        <begin position="21"/>
        <end position="43"/>
    </location>
</feature>
<dbReference type="Pfam" id="PF08534">
    <property type="entry name" value="Redoxin"/>
    <property type="match status" value="1"/>
</dbReference>
<dbReference type="GO" id="GO:0015036">
    <property type="term" value="F:disulfide oxidoreductase activity"/>
    <property type="evidence" value="ECO:0007669"/>
    <property type="project" value="UniProtKB-ARBA"/>
</dbReference>
<protein>
    <submittedName>
        <fullName evidence="7">Redoxin family protein</fullName>
    </submittedName>
</protein>
<sequence length="210" mass="22209">MKKDGSDAASQQGVSISKRGLIVGVAAGAALGAGAMLAAQIWVRKDMAARLFNPFQLGDFELAGVPGLKRADGSAMPGFSSADLAGRRSILNFWASWCPPCREEHALLVDLAARDIAPIFGANVKDEPEHAREFLSRRGNPYRAVGADSHAYLQRALGARGVPATYVIAPGPVVELSILGPLDREAIEERIVPALKSAASRDTEAHSRKG</sequence>
<keyword evidence="5" id="KW-0812">Transmembrane</keyword>
<organism evidence="7 8">
    <name type="scientific">Methylocystis heyeri</name>
    <dbReference type="NCBI Taxonomy" id="391905"/>
    <lineage>
        <taxon>Bacteria</taxon>
        <taxon>Pseudomonadati</taxon>
        <taxon>Pseudomonadota</taxon>
        <taxon>Alphaproteobacteria</taxon>
        <taxon>Hyphomicrobiales</taxon>
        <taxon>Methylocystaceae</taxon>
        <taxon>Methylocystis</taxon>
    </lineage>
</organism>
<dbReference type="GO" id="GO:0017004">
    <property type="term" value="P:cytochrome complex assembly"/>
    <property type="evidence" value="ECO:0007669"/>
    <property type="project" value="UniProtKB-KW"/>
</dbReference>
<evidence type="ECO:0000313" key="7">
    <source>
        <dbReference type="EMBL" id="QGM44992.1"/>
    </source>
</evidence>
<evidence type="ECO:0000256" key="4">
    <source>
        <dbReference type="ARBA" id="ARBA00023284"/>
    </source>
</evidence>
<keyword evidence="5" id="KW-1133">Transmembrane helix</keyword>
<dbReference type="SUPFAM" id="SSF52833">
    <property type="entry name" value="Thioredoxin-like"/>
    <property type="match status" value="1"/>
</dbReference>
<gene>
    <name evidence="7" type="ORF">H2LOC_004405</name>
</gene>
<dbReference type="GO" id="GO:0030313">
    <property type="term" value="C:cell envelope"/>
    <property type="evidence" value="ECO:0007669"/>
    <property type="project" value="UniProtKB-SubCell"/>
</dbReference>
<dbReference type="InterPro" id="IPR050553">
    <property type="entry name" value="Thioredoxin_ResA/DsbE_sf"/>
</dbReference>
<dbReference type="PANTHER" id="PTHR42852">
    <property type="entry name" value="THIOL:DISULFIDE INTERCHANGE PROTEIN DSBE"/>
    <property type="match status" value="1"/>
</dbReference>
<dbReference type="InterPro" id="IPR036249">
    <property type="entry name" value="Thioredoxin-like_sf"/>
</dbReference>
<dbReference type="PROSITE" id="PS00194">
    <property type="entry name" value="THIOREDOXIN_1"/>
    <property type="match status" value="1"/>
</dbReference>